<keyword evidence="2" id="KW-0614">Plasmid</keyword>
<name>A0A060DWF0_9PROT</name>
<dbReference type="KEGG" id="abq:ABAZ39_25405"/>
<geneLocation type="plasmid" evidence="2 5">
    <name>AbAZ39_p2</name>
</geneLocation>
<feature type="compositionally biased region" description="Basic and acidic residues" evidence="1">
    <location>
        <begin position="23"/>
        <end position="45"/>
    </location>
</feature>
<reference evidence="4 6" key="2">
    <citation type="submission" date="2018-01" db="EMBL/GenBank/DDBJ databases">
        <title>Whole genome sequence of Azospirillum brasilense REC3 isolated from strawberry roots.</title>
        <authorList>
            <person name="Fontana C.A."/>
            <person name="Salazar S.M."/>
            <person name="Bassi D."/>
            <person name="Puglisi E."/>
            <person name="Lovaisa N.C."/>
            <person name="Toffoli L.M."/>
            <person name="Pedraza R."/>
            <person name="Cocconcelli P.S."/>
        </authorList>
    </citation>
    <scope>NUCLEOTIDE SEQUENCE [LARGE SCALE GENOMIC DNA]</scope>
    <source>
        <strain evidence="4 6">REC3</strain>
        <plasmid evidence="4">p17unnamed</plasmid>
    </source>
</reference>
<dbReference type="AlphaFoldDB" id="A0A060DWF0"/>
<accession>A0A060DWF0</accession>
<dbReference type="EMBL" id="JBJLSN010000030">
    <property type="protein sequence ID" value="MFL7903349.1"/>
    <property type="molecule type" value="Genomic_DNA"/>
</dbReference>
<protein>
    <submittedName>
        <fullName evidence="2">Uncharacterized protein</fullName>
    </submittedName>
</protein>
<accession>A0A2K1FVI6</accession>
<dbReference type="Proteomes" id="UP000236268">
    <property type="component" value="Unassembled WGS sequence"/>
</dbReference>
<geneLocation type="plasmid" evidence="4">
    <name>p17unnamed</name>
</geneLocation>
<gene>
    <name evidence="2" type="ORF">ABAZ39_25405</name>
    <name evidence="3" type="ORF">ACJ41P_19600</name>
    <name evidence="4" type="ORF">C1S70_23160</name>
</gene>
<dbReference type="OrthoDB" id="9901213at2"/>
<reference evidence="2 5" key="1">
    <citation type="journal article" date="2014" name="Genome Announc.">
        <title>Complete Genome Sequence of the Model Rhizosphere Strain Azospirillum brasilense Az39, Successfully Applied in Agriculture.</title>
        <authorList>
            <person name="Rivera D."/>
            <person name="Revale S."/>
            <person name="Molina R."/>
            <person name="Gualpa J."/>
            <person name="Puente M."/>
            <person name="Maroniche G."/>
            <person name="Paris G."/>
            <person name="Baker D."/>
            <person name="Clavijo B."/>
            <person name="McLay K."/>
            <person name="Spaepen S."/>
            <person name="Perticari A."/>
            <person name="Vazquez M."/>
            <person name="Wisniewski-Dye F."/>
            <person name="Watkins C."/>
            <person name="Martinez-Abarca F."/>
            <person name="Vanderleyden J."/>
            <person name="Cassan F."/>
        </authorList>
    </citation>
    <scope>NUCLEOTIDE SEQUENCE [LARGE SCALE GENOMIC DNA]</scope>
    <source>
        <strain evidence="2 5">Az39</strain>
        <plasmid evidence="2">AbAZ39_p2</plasmid>
    </source>
</reference>
<evidence type="ECO:0000313" key="2">
    <source>
        <dbReference type="EMBL" id="AIB15234.1"/>
    </source>
</evidence>
<sequence length="60" mass="6664">MTGKSDKPQDQPRGEKSVLGSEQEFKKDEPQDAGRDERAKEDIGRMGEASRQNRSTKDAG</sequence>
<dbReference type="EMBL" id="CP007795">
    <property type="protein sequence ID" value="AIB15234.1"/>
    <property type="molecule type" value="Genomic_DNA"/>
</dbReference>
<feature type="region of interest" description="Disordered" evidence="1">
    <location>
        <begin position="1"/>
        <end position="60"/>
    </location>
</feature>
<evidence type="ECO:0000313" key="6">
    <source>
        <dbReference type="Proteomes" id="UP000236268"/>
    </source>
</evidence>
<evidence type="ECO:0000313" key="4">
    <source>
        <dbReference type="EMBL" id="PNQ96536.1"/>
    </source>
</evidence>
<dbReference type="EMBL" id="POWG01000029">
    <property type="protein sequence ID" value="PNQ96536.1"/>
    <property type="molecule type" value="Genomic_DNA"/>
</dbReference>
<dbReference type="RefSeq" id="WP_014242235.1">
    <property type="nucleotide sequence ID" value="NZ_CP007795.1"/>
</dbReference>
<evidence type="ECO:0000313" key="7">
    <source>
        <dbReference type="Proteomes" id="UP001628281"/>
    </source>
</evidence>
<reference evidence="3 7" key="3">
    <citation type="submission" date="2024-11" db="EMBL/GenBank/DDBJ databases">
        <title>Draft genome sequences of two bacteria associated to sugarcane roots in Colombia.</title>
        <authorList>
            <person name="Pardo-Diaz S."/>
            <person name="Masmela-Mendoza J."/>
            <person name="Delgadillo-Duran P."/>
            <person name="Bautista E.J."/>
            <person name="Rojas-Tapias D.F."/>
        </authorList>
    </citation>
    <scope>NUCLEOTIDE SEQUENCE [LARGE SCALE GENOMIC DNA]</scope>
    <source>
        <strain evidence="3 7">Ap18</strain>
    </source>
</reference>
<dbReference type="Proteomes" id="UP000027186">
    <property type="component" value="Plasmid AbAZ39_p2"/>
</dbReference>
<dbReference type="Proteomes" id="UP001628281">
    <property type="component" value="Unassembled WGS sequence"/>
</dbReference>
<evidence type="ECO:0000313" key="3">
    <source>
        <dbReference type="EMBL" id="MFL7903349.1"/>
    </source>
</evidence>
<proteinExistence type="predicted"/>
<keyword evidence="7" id="KW-1185">Reference proteome</keyword>
<evidence type="ECO:0000256" key="1">
    <source>
        <dbReference type="SAM" id="MobiDB-lite"/>
    </source>
</evidence>
<evidence type="ECO:0000313" key="5">
    <source>
        <dbReference type="Proteomes" id="UP000027186"/>
    </source>
</evidence>
<organism evidence="2 5">
    <name type="scientific">Azospirillum argentinense</name>
    <dbReference type="NCBI Taxonomy" id="2970906"/>
    <lineage>
        <taxon>Bacteria</taxon>
        <taxon>Pseudomonadati</taxon>
        <taxon>Pseudomonadota</taxon>
        <taxon>Alphaproteobacteria</taxon>
        <taxon>Rhodospirillales</taxon>
        <taxon>Azospirillaceae</taxon>
        <taxon>Azospirillum</taxon>
    </lineage>
</organism>
<feature type="compositionally biased region" description="Basic and acidic residues" evidence="1">
    <location>
        <begin position="1"/>
        <end position="16"/>
    </location>
</feature>